<dbReference type="AlphaFoldDB" id="A0A7C9QRS9"/>
<evidence type="ECO:0000313" key="3">
    <source>
        <dbReference type="Proteomes" id="UP000480684"/>
    </source>
</evidence>
<accession>A0A7C9QRS9</accession>
<feature type="transmembrane region" description="Helical" evidence="1">
    <location>
        <begin position="33"/>
        <end position="51"/>
    </location>
</feature>
<name>A0A7C9QRS9_9PROT</name>
<feature type="transmembrane region" description="Helical" evidence="1">
    <location>
        <begin position="60"/>
        <end position="78"/>
    </location>
</feature>
<keyword evidence="3" id="KW-1185">Reference proteome</keyword>
<keyword evidence="1" id="KW-1133">Transmembrane helix</keyword>
<protein>
    <submittedName>
        <fullName evidence="2">Uncharacterized protein</fullName>
    </submittedName>
</protein>
<dbReference type="EMBL" id="JAAIYP010000009">
    <property type="protein sequence ID" value="NFV79060.1"/>
    <property type="molecule type" value="Genomic_DNA"/>
</dbReference>
<dbReference type="RefSeq" id="WP_163674744.1">
    <property type="nucleotide sequence ID" value="NZ_JAAIYP010000009.1"/>
</dbReference>
<dbReference type="Proteomes" id="UP000480684">
    <property type="component" value="Unassembled WGS sequence"/>
</dbReference>
<proteinExistence type="predicted"/>
<organism evidence="2 3">
    <name type="scientific">Magnetospirillum aberrantis SpK</name>
    <dbReference type="NCBI Taxonomy" id="908842"/>
    <lineage>
        <taxon>Bacteria</taxon>
        <taxon>Pseudomonadati</taxon>
        <taxon>Pseudomonadota</taxon>
        <taxon>Alphaproteobacteria</taxon>
        <taxon>Rhodospirillales</taxon>
        <taxon>Rhodospirillaceae</taxon>
        <taxon>Magnetospirillum</taxon>
    </lineage>
</organism>
<keyword evidence="1" id="KW-0812">Transmembrane</keyword>
<keyword evidence="1" id="KW-0472">Membrane</keyword>
<evidence type="ECO:0000313" key="2">
    <source>
        <dbReference type="EMBL" id="NFV79060.1"/>
    </source>
</evidence>
<evidence type="ECO:0000256" key="1">
    <source>
        <dbReference type="SAM" id="Phobius"/>
    </source>
</evidence>
<gene>
    <name evidence="2" type="ORF">G4223_02880</name>
</gene>
<reference evidence="2 3" key="1">
    <citation type="submission" date="2020-02" db="EMBL/GenBank/DDBJ databases">
        <authorList>
            <person name="Dziuba M."/>
            <person name="Kuznetsov B."/>
            <person name="Mardanov A."/>
            <person name="Ravin N."/>
            <person name="Grouzdev D."/>
        </authorList>
    </citation>
    <scope>NUCLEOTIDE SEQUENCE [LARGE SCALE GENOMIC DNA]</scope>
    <source>
        <strain evidence="2 3">SpK</strain>
    </source>
</reference>
<sequence>MTTIARPLTAINAAGAVARSVWAWEAHAMTEKQIAVMVMVPVVVGTGIALWRQGAMGGKALAVAALSTVAVGAFIVLMQ</sequence>
<comment type="caution">
    <text evidence="2">The sequence shown here is derived from an EMBL/GenBank/DDBJ whole genome shotgun (WGS) entry which is preliminary data.</text>
</comment>